<protein>
    <submittedName>
        <fullName evidence="2">Uncharacterized protein</fullName>
    </submittedName>
</protein>
<evidence type="ECO:0000313" key="3">
    <source>
        <dbReference type="Proteomes" id="UP001430953"/>
    </source>
</evidence>
<keyword evidence="1" id="KW-1133">Transmembrane helix</keyword>
<feature type="transmembrane region" description="Helical" evidence="1">
    <location>
        <begin position="145"/>
        <end position="170"/>
    </location>
</feature>
<proteinExistence type="predicted"/>
<sequence length="191" mass="21901">MGIRVPYACYGQQHRGDFSQAHPIPDLHFQDVLALNVLNSASPPISTLVDRIFKSDALIIPSRLRSLADCGLHIPLQVMWLVVGFVSVFLDVPFYVCNYSVVSFNSTCVRTVTYSHLCIFFPCFFLLLSWILWEVLRFLDVHSLQSLFQICISRFHVSSTAVFLICGATFRDKVILFRITLSHSSLWMYWT</sequence>
<accession>A0AAW2ENA6</accession>
<comment type="caution">
    <text evidence="2">The sequence shown here is derived from an EMBL/GenBank/DDBJ whole genome shotgun (WGS) entry which is preliminary data.</text>
</comment>
<evidence type="ECO:0000256" key="1">
    <source>
        <dbReference type="SAM" id="Phobius"/>
    </source>
</evidence>
<gene>
    <name evidence="2" type="ORF">PUN28_017866</name>
</gene>
<dbReference type="Proteomes" id="UP001430953">
    <property type="component" value="Unassembled WGS sequence"/>
</dbReference>
<reference evidence="2 3" key="1">
    <citation type="submission" date="2023-03" db="EMBL/GenBank/DDBJ databases">
        <title>High recombination rates correlate with genetic variation in Cardiocondyla obscurior ants.</title>
        <authorList>
            <person name="Errbii M."/>
        </authorList>
    </citation>
    <scope>NUCLEOTIDE SEQUENCE [LARGE SCALE GENOMIC DNA]</scope>
    <source>
        <strain evidence="2">Alpha-2009</strain>
        <tissue evidence="2">Whole body</tissue>
    </source>
</reference>
<keyword evidence="1" id="KW-0472">Membrane</keyword>
<name>A0AAW2ENA6_9HYME</name>
<keyword evidence="1" id="KW-0812">Transmembrane</keyword>
<organism evidence="2 3">
    <name type="scientific">Cardiocondyla obscurior</name>
    <dbReference type="NCBI Taxonomy" id="286306"/>
    <lineage>
        <taxon>Eukaryota</taxon>
        <taxon>Metazoa</taxon>
        <taxon>Ecdysozoa</taxon>
        <taxon>Arthropoda</taxon>
        <taxon>Hexapoda</taxon>
        <taxon>Insecta</taxon>
        <taxon>Pterygota</taxon>
        <taxon>Neoptera</taxon>
        <taxon>Endopterygota</taxon>
        <taxon>Hymenoptera</taxon>
        <taxon>Apocrita</taxon>
        <taxon>Aculeata</taxon>
        <taxon>Formicoidea</taxon>
        <taxon>Formicidae</taxon>
        <taxon>Myrmicinae</taxon>
        <taxon>Cardiocondyla</taxon>
    </lineage>
</organism>
<dbReference type="EMBL" id="JADYXP020000021">
    <property type="protein sequence ID" value="KAL0103829.1"/>
    <property type="molecule type" value="Genomic_DNA"/>
</dbReference>
<feature type="transmembrane region" description="Helical" evidence="1">
    <location>
        <begin position="114"/>
        <end position="133"/>
    </location>
</feature>
<keyword evidence="3" id="KW-1185">Reference proteome</keyword>
<dbReference type="AlphaFoldDB" id="A0AAW2ENA6"/>
<evidence type="ECO:0000313" key="2">
    <source>
        <dbReference type="EMBL" id="KAL0103829.1"/>
    </source>
</evidence>
<feature type="transmembrane region" description="Helical" evidence="1">
    <location>
        <begin position="78"/>
        <end position="102"/>
    </location>
</feature>